<evidence type="ECO:0000256" key="7">
    <source>
        <dbReference type="ARBA" id="ARBA00022989"/>
    </source>
</evidence>
<gene>
    <name evidence="9" type="primary">dctA</name>
    <name evidence="10" type="ORF">CTI11_21815</name>
</gene>
<dbReference type="InterPro" id="IPR036458">
    <property type="entry name" value="Na:dicarbo_symporter_sf"/>
</dbReference>
<dbReference type="Pfam" id="PF00375">
    <property type="entry name" value="SDF"/>
    <property type="match status" value="1"/>
</dbReference>
<feature type="transmembrane region" description="Helical" evidence="9">
    <location>
        <begin position="20"/>
        <end position="38"/>
    </location>
</feature>
<dbReference type="PRINTS" id="PR00173">
    <property type="entry name" value="EDTRNSPORT"/>
</dbReference>
<accession>A0A2G7T5F9</accession>
<comment type="similarity">
    <text evidence="2 9">Belongs to the dicarboxylate/amino acid:cation symporter (DAACS) (TC 2.A.23) family.</text>
</comment>
<evidence type="ECO:0000256" key="8">
    <source>
        <dbReference type="ARBA" id="ARBA00023136"/>
    </source>
</evidence>
<organism evidence="10">
    <name type="scientific">Chryseobacterium sp. B5</name>
    <dbReference type="NCBI Taxonomy" id="2050562"/>
    <lineage>
        <taxon>Bacteria</taxon>
        <taxon>Pseudomonadati</taxon>
        <taxon>Bacteroidota</taxon>
        <taxon>Flavobacteriia</taxon>
        <taxon>Flavobacteriales</taxon>
        <taxon>Weeksellaceae</taxon>
        <taxon>Chryseobacterium group</taxon>
        <taxon>Chryseobacterium</taxon>
    </lineage>
</organism>
<keyword evidence="5 9" id="KW-0812">Transmembrane</keyword>
<evidence type="ECO:0000256" key="1">
    <source>
        <dbReference type="ARBA" id="ARBA00004651"/>
    </source>
</evidence>
<reference evidence="10" key="1">
    <citation type="submission" date="2017-10" db="EMBL/GenBank/DDBJ databases">
        <title>Chryseobacterium sp. B5 is a hydrocarbonoclastic and plant growth promoting bacterium.</title>
        <authorList>
            <person name="Thijs S."/>
            <person name="Gkorezis P."/>
            <person name="Van Hamme J."/>
        </authorList>
    </citation>
    <scope>NUCLEOTIDE SEQUENCE</scope>
    <source>
        <strain evidence="10">B5</strain>
    </source>
</reference>
<dbReference type="InterPro" id="IPR001991">
    <property type="entry name" value="Na-dicarboxylate_symporter"/>
</dbReference>
<evidence type="ECO:0000313" key="10">
    <source>
        <dbReference type="EMBL" id="PII34307.1"/>
    </source>
</evidence>
<dbReference type="FunFam" id="1.10.3860.10:FF:000001">
    <property type="entry name" value="C4-dicarboxylate transport protein"/>
    <property type="match status" value="1"/>
</dbReference>
<keyword evidence="3 9" id="KW-0813">Transport</keyword>
<protein>
    <recommendedName>
        <fullName evidence="9">C4-dicarboxylate transport protein</fullName>
    </recommendedName>
</protein>
<keyword evidence="8 9" id="KW-0472">Membrane</keyword>
<proteinExistence type="inferred from homology"/>
<dbReference type="HAMAP" id="MF_01300">
    <property type="entry name" value="C4_dicarb_transport"/>
    <property type="match status" value="1"/>
</dbReference>
<dbReference type="PROSITE" id="PS00713">
    <property type="entry name" value="NA_DICARBOXYL_SYMP_1"/>
    <property type="match status" value="1"/>
</dbReference>
<dbReference type="GO" id="GO:0015366">
    <property type="term" value="F:malate:proton symporter activity"/>
    <property type="evidence" value="ECO:0007669"/>
    <property type="project" value="TreeGrafter"/>
</dbReference>
<evidence type="ECO:0000256" key="3">
    <source>
        <dbReference type="ARBA" id="ARBA00022448"/>
    </source>
</evidence>
<dbReference type="GO" id="GO:0015138">
    <property type="term" value="F:fumarate transmembrane transporter activity"/>
    <property type="evidence" value="ECO:0007669"/>
    <property type="project" value="TreeGrafter"/>
</dbReference>
<feature type="transmembrane region" description="Helical" evidence="9">
    <location>
        <begin position="161"/>
        <end position="178"/>
    </location>
</feature>
<dbReference type="PANTHER" id="PTHR42865">
    <property type="entry name" value="PROTON/GLUTAMATE-ASPARTATE SYMPORTER"/>
    <property type="match status" value="1"/>
</dbReference>
<evidence type="ECO:0000256" key="4">
    <source>
        <dbReference type="ARBA" id="ARBA00022475"/>
    </source>
</evidence>
<evidence type="ECO:0000256" key="2">
    <source>
        <dbReference type="ARBA" id="ARBA00006148"/>
    </source>
</evidence>
<feature type="transmembrane region" description="Helical" evidence="9">
    <location>
        <begin position="58"/>
        <end position="78"/>
    </location>
</feature>
<feature type="transmembrane region" description="Helical" evidence="9">
    <location>
        <begin position="199"/>
        <end position="219"/>
    </location>
</feature>
<keyword evidence="6 9" id="KW-0769">Symport</keyword>
<evidence type="ECO:0000256" key="5">
    <source>
        <dbReference type="ARBA" id="ARBA00022692"/>
    </source>
</evidence>
<feature type="transmembrane region" description="Helical" evidence="9">
    <location>
        <begin position="90"/>
        <end position="110"/>
    </location>
</feature>
<keyword evidence="4 9" id="KW-1003">Cell membrane</keyword>
<dbReference type="PROSITE" id="PS00714">
    <property type="entry name" value="NA_DICARBOXYL_SYMP_2"/>
    <property type="match status" value="1"/>
</dbReference>
<comment type="subcellular location">
    <subcellularLocation>
        <location evidence="1 9">Cell membrane</location>
        <topology evidence="1 9">Multi-pass membrane protein</topology>
    </subcellularLocation>
</comment>
<dbReference type="EMBL" id="PEKC01000113">
    <property type="protein sequence ID" value="PII34307.1"/>
    <property type="molecule type" value="Genomic_DNA"/>
</dbReference>
<dbReference type="NCBIfam" id="NF009587">
    <property type="entry name" value="PRK13027.1"/>
    <property type="match status" value="1"/>
</dbReference>
<dbReference type="Gene3D" id="1.10.3860.10">
    <property type="entry name" value="Sodium:dicarboxylate symporter"/>
    <property type="match status" value="1"/>
</dbReference>
<evidence type="ECO:0000256" key="9">
    <source>
        <dbReference type="HAMAP-Rule" id="MF_01300"/>
    </source>
</evidence>
<dbReference type="NCBIfam" id="NF002461">
    <property type="entry name" value="PRK01663.1"/>
    <property type="match status" value="1"/>
</dbReference>
<keyword evidence="7 9" id="KW-1133">Transmembrane helix</keyword>
<dbReference type="InterPro" id="IPR018107">
    <property type="entry name" value="Na-dicarboxylate_symporter_CS"/>
</dbReference>
<comment type="caution">
    <text evidence="10">The sequence shown here is derived from an EMBL/GenBank/DDBJ whole genome shotgun (WGS) entry which is preliminary data.</text>
</comment>
<name>A0A2G7T5F9_9FLAO</name>
<dbReference type="SUPFAM" id="SSF118215">
    <property type="entry name" value="Proton glutamate symport protein"/>
    <property type="match status" value="1"/>
</dbReference>
<sequence>MHAVPTHAASPERLPFYRQLYFQVVVAIVAGVLLGHFEPQYAEQFKPLGDAFIKLVKMIIAPVIFLTIVTGIAGMTHLRTVGRVFLKAMAYFLFFSTLALVVGMVVAHVVQPGAGMNINPADLDQAAVKGYVAKSHELTLTGFAMDIIPKTLVSPFVGDNILQVLFVAVLFGISLAMVGDAGKPVLNFLEALTAPVFKLVGILMKAAPLGAFGAIAFTIGKFGLGSLVNLAWLVGSFYITSLLFVVVVLGFVARLCGFSVLKLARYLKAELLLVLGTSSSESALPSLMQKMERAGCGKSVVGLVVPTGYSFNLDGTNIYMTLAALFIAQATNTHLTLGHEIALLLVAMLSSKGAAGVTGAGFITLAATLAVVPEVPVAGMALILGVDRFMSECRSLTNFMGNAVATVVVSRWENELDYTKLNAALDGAPAMEVTPAGTAVPAAVGKVS</sequence>
<feature type="transmembrane region" description="Helical" evidence="9">
    <location>
        <begin position="231"/>
        <end position="256"/>
    </location>
</feature>
<evidence type="ECO:0000256" key="6">
    <source>
        <dbReference type="ARBA" id="ARBA00022847"/>
    </source>
</evidence>
<dbReference type="InterPro" id="IPR023954">
    <property type="entry name" value="C4_dicarb_transport"/>
</dbReference>
<dbReference type="GO" id="GO:0005886">
    <property type="term" value="C:plasma membrane"/>
    <property type="evidence" value="ECO:0007669"/>
    <property type="project" value="UniProtKB-SubCell"/>
</dbReference>
<comment type="caution">
    <text evidence="9">Lacks conserved residue(s) required for the propagation of feature annotation.</text>
</comment>
<dbReference type="PANTHER" id="PTHR42865:SF1">
    <property type="entry name" value="AEROBIC C4-DICARBOXYLATE TRANSPORT PROTEIN"/>
    <property type="match status" value="1"/>
</dbReference>
<dbReference type="GO" id="GO:0070778">
    <property type="term" value="P:L-aspartate transmembrane transport"/>
    <property type="evidence" value="ECO:0007669"/>
    <property type="project" value="TreeGrafter"/>
</dbReference>
<comment type="function">
    <text evidence="9">Responsible for the transport of dicarboxylates such as succinate, fumarate, and malate across the membrane.</text>
</comment>
<dbReference type="AlphaFoldDB" id="A0A2G7T5F9"/>
<dbReference type="GO" id="GO:0015141">
    <property type="term" value="F:succinate transmembrane transporter activity"/>
    <property type="evidence" value="ECO:0007669"/>
    <property type="project" value="TreeGrafter"/>
</dbReference>